<dbReference type="Proteomes" id="UP000064007">
    <property type="component" value="Chromosome 1"/>
</dbReference>
<evidence type="ECO:0000313" key="1">
    <source>
        <dbReference type="EMBL" id="CEZ19402.1"/>
    </source>
</evidence>
<dbReference type="HOGENOM" id="CLU_2717713_0_0_4"/>
<dbReference type="EMBL" id="LN827929">
    <property type="protein sequence ID" value="CEZ19402.1"/>
    <property type="molecule type" value="Genomic_DNA"/>
</dbReference>
<dbReference type="KEGG" id="mbat:BN1208_0510"/>
<reference evidence="2" key="1">
    <citation type="submission" date="2014-12" db="EMBL/GenBank/DDBJ databases">
        <authorList>
            <person name="Salcher M.M."/>
        </authorList>
    </citation>
    <scope>NUCLEOTIDE SEQUENCE [LARGE SCALE GENOMIC DNA]</scope>
    <source>
        <strain evidence="2">MMS-10A-171</strain>
    </source>
</reference>
<organism evidence="1 2">
    <name type="scientific">Candidatus Methylopumilus planktonicus</name>
    <dbReference type="NCBI Taxonomy" id="1581557"/>
    <lineage>
        <taxon>Bacteria</taxon>
        <taxon>Pseudomonadati</taxon>
        <taxon>Pseudomonadota</taxon>
        <taxon>Betaproteobacteria</taxon>
        <taxon>Nitrosomonadales</taxon>
        <taxon>Methylophilaceae</taxon>
        <taxon>Candidatus Methylopumilus</taxon>
    </lineage>
</organism>
<gene>
    <name evidence="1" type="ORF">BN1208_0510</name>
</gene>
<dbReference type="AlphaFoldDB" id="A0A0D6EUX2"/>
<protein>
    <submittedName>
        <fullName evidence="1">Uncharacterized protein</fullName>
    </submittedName>
</protein>
<keyword evidence="2" id="KW-1185">Reference proteome</keyword>
<accession>A0A0D6EUX2</accession>
<evidence type="ECO:0000313" key="2">
    <source>
        <dbReference type="Proteomes" id="UP000064007"/>
    </source>
</evidence>
<sequence length="72" mass="8269">MLHFLPFTTNIILNAVRKVRYIQLSAYSLIKVGASENSIGFGFGIKNIYVKRAKKGNTQYGRFLLIAWYLIQ</sequence>
<dbReference type="STRING" id="1581557.BN1208_0510"/>
<name>A0A0D6EUX2_9PROT</name>
<proteinExistence type="predicted"/>